<proteinExistence type="predicted"/>
<dbReference type="AlphaFoldDB" id="A0A4C1YBR1"/>
<name>A0A4C1YBR1_EUMVA</name>
<evidence type="ECO:0000313" key="3">
    <source>
        <dbReference type="Proteomes" id="UP000299102"/>
    </source>
</evidence>
<dbReference type="Proteomes" id="UP000299102">
    <property type="component" value="Unassembled WGS sequence"/>
</dbReference>
<sequence length="119" mass="13538">MQSYAARTLISLPKIDPRHTLFNTKSDGYEPVPTLRNPDNAFAYDDRDKAECLADSIKTMLTHLPSIRPHKRTPGQGRNSIESLPRPEQRSGSSYSRQGENTRQKSQNQKGTRLGWNQQ</sequence>
<evidence type="ECO:0000256" key="1">
    <source>
        <dbReference type="SAM" id="MobiDB-lite"/>
    </source>
</evidence>
<accession>A0A4C1YBR1</accession>
<dbReference type="EMBL" id="BGZK01001173">
    <property type="protein sequence ID" value="GBP73438.1"/>
    <property type="molecule type" value="Genomic_DNA"/>
</dbReference>
<evidence type="ECO:0000313" key="2">
    <source>
        <dbReference type="EMBL" id="GBP73438.1"/>
    </source>
</evidence>
<keyword evidence="3" id="KW-1185">Reference proteome</keyword>
<organism evidence="2 3">
    <name type="scientific">Eumeta variegata</name>
    <name type="common">Bagworm moth</name>
    <name type="synonym">Eumeta japonica</name>
    <dbReference type="NCBI Taxonomy" id="151549"/>
    <lineage>
        <taxon>Eukaryota</taxon>
        <taxon>Metazoa</taxon>
        <taxon>Ecdysozoa</taxon>
        <taxon>Arthropoda</taxon>
        <taxon>Hexapoda</taxon>
        <taxon>Insecta</taxon>
        <taxon>Pterygota</taxon>
        <taxon>Neoptera</taxon>
        <taxon>Endopterygota</taxon>
        <taxon>Lepidoptera</taxon>
        <taxon>Glossata</taxon>
        <taxon>Ditrysia</taxon>
        <taxon>Tineoidea</taxon>
        <taxon>Psychidae</taxon>
        <taxon>Oiketicinae</taxon>
        <taxon>Eumeta</taxon>
    </lineage>
</organism>
<comment type="caution">
    <text evidence="2">The sequence shown here is derived from an EMBL/GenBank/DDBJ whole genome shotgun (WGS) entry which is preliminary data.</text>
</comment>
<protein>
    <submittedName>
        <fullName evidence="2">Uncharacterized protein</fullName>
    </submittedName>
</protein>
<feature type="compositionally biased region" description="Polar residues" evidence="1">
    <location>
        <begin position="90"/>
        <end position="119"/>
    </location>
</feature>
<dbReference type="OrthoDB" id="7487383at2759"/>
<gene>
    <name evidence="2" type="ORF">EVAR_56915_1</name>
</gene>
<feature type="region of interest" description="Disordered" evidence="1">
    <location>
        <begin position="63"/>
        <end position="119"/>
    </location>
</feature>
<reference evidence="2 3" key="1">
    <citation type="journal article" date="2019" name="Commun. Biol.">
        <title>The bagworm genome reveals a unique fibroin gene that provides high tensile strength.</title>
        <authorList>
            <person name="Kono N."/>
            <person name="Nakamura H."/>
            <person name="Ohtoshi R."/>
            <person name="Tomita M."/>
            <person name="Numata K."/>
            <person name="Arakawa K."/>
        </authorList>
    </citation>
    <scope>NUCLEOTIDE SEQUENCE [LARGE SCALE GENOMIC DNA]</scope>
</reference>